<feature type="compositionally biased region" description="Basic and acidic residues" evidence="4">
    <location>
        <begin position="62"/>
        <end position="71"/>
    </location>
</feature>
<name>A0ABR2MSU5_9ASPA</name>
<dbReference type="PANTHER" id="PTHR31580:SF49">
    <property type="entry name" value="FILAMENT-LIKE PLANT PROTEIN 3"/>
    <property type="match status" value="1"/>
</dbReference>
<feature type="coiled-coil region" evidence="3">
    <location>
        <begin position="348"/>
        <end position="500"/>
    </location>
</feature>
<gene>
    <name evidence="5" type="primary">FPP3</name>
    <name evidence="5" type="ORF">KSP40_PGU011577</name>
</gene>
<feature type="coiled-coil region" evidence="3">
    <location>
        <begin position="126"/>
        <end position="225"/>
    </location>
</feature>
<evidence type="ECO:0000256" key="4">
    <source>
        <dbReference type="SAM" id="MobiDB-lite"/>
    </source>
</evidence>
<evidence type="ECO:0000256" key="2">
    <source>
        <dbReference type="ARBA" id="ARBA00023054"/>
    </source>
</evidence>
<evidence type="ECO:0000313" key="5">
    <source>
        <dbReference type="EMBL" id="KAK8967240.1"/>
    </source>
</evidence>
<sequence>MDRRSGLWRRKSREKSSAESESSDSVSSYSERLSDEQGVFRSSPTESSPNHVNSPKISSINEGKDGHETVKSLTEKLSAALLDVAAKEHLVKQHAKVTEEAISGWESAEAEVAALKQLLETSSLKNSVLEEKVNHLDEALRECVRQVRKSREEQEQKVQDADTKARESESSRFELEIEIKELHLQLEAVKKLSFITTDKSLYSRLESLEKENKCLKTELLAQSEQLRVCLLERDLSTQAAESASKQHLESIKKVAKLESECRRLRSIECRKSTGFQSPVLVSGVFPEQEILNSRASAGVSEFDQFKQEKTCSRDITGLTEIDLMDDFLEMERLAATPEVESDRDFVQEMSQKNEIEDLQVQVAELEKKIQEVENEKCQLKLTLAEISNQLEISCNQLALAGDEVVELQRHIDLANESKEAAMAEAFGLEEKRKETELQLEMAHSEILRLSKEVEGLQGKLDDKTLSTELEEKIEMLETRRKDLQSQLNSAVMQTEELREQVSILEGKLEEESTICAAYLGKAEENEVKKEELEIQLISVKSHLEEERSVSAKLADRAKIAEAEKISSESQLELARSEAGRLSTEVRHLQAKIEEEATLSAEYSAKCQVLEDELSRRRKRAELLDATKGAGKFNKEKEIAEAAGKLAECQKTIASLGRQLKSLTNIDEFVFEADNPRSDGFLPYFSFPDSKTLHSNGSSGDSDWTQPPLSSSAPVLPGFGRLLSRSRSSDHVETPRL</sequence>
<dbReference type="Pfam" id="PF05911">
    <property type="entry name" value="FPP"/>
    <property type="match status" value="3"/>
</dbReference>
<keyword evidence="2 3" id="KW-0175">Coiled coil</keyword>
<dbReference type="EMBL" id="JBBWWR010000005">
    <property type="protein sequence ID" value="KAK8967240.1"/>
    <property type="molecule type" value="Genomic_DNA"/>
</dbReference>
<evidence type="ECO:0000313" key="6">
    <source>
        <dbReference type="Proteomes" id="UP001412067"/>
    </source>
</evidence>
<protein>
    <submittedName>
        <fullName evidence="5">Filament-like plant protein 3</fullName>
    </submittedName>
</protein>
<organism evidence="5 6">
    <name type="scientific">Platanthera guangdongensis</name>
    <dbReference type="NCBI Taxonomy" id="2320717"/>
    <lineage>
        <taxon>Eukaryota</taxon>
        <taxon>Viridiplantae</taxon>
        <taxon>Streptophyta</taxon>
        <taxon>Embryophyta</taxon>
        <taxon>Tracheophyta</taxon>
        <taxon>Spermatophyta</taxon>
        <taxon>Magnoliopsida</taxon>
        <taxon>Liliopsida</taxon>
        <taxon>Asparagales</taxon>
        <taxon>Orchidaceae</taxon>
        <taxon>Orchidoideae</taxon>
        <taxon>Orchideae</taxon>
        <taxon>Orchidinae</taxon>
        <taxon>Platanthera</taxon>
    </lineage>
</organism>
<feature type="region of interest" description="Disordered" evidence="4">
    <location>
        <begin position="693"/>
        <end position="736"/>
    </location>
</feature>
<feature type="compositionally biased region" description="Low complexity" evidence="4">
    <location>
        <begin position="19"/>
        <end position="31"/>
    </location>
</feature>
<dbReference type="PANTHER" id="PTHR31580">
    <property type="entry name" value="FILAMENT-LIKE PLANT PROTEIN 4"/>
    <property type="match status" value="1"/>
</dbReference>
<evidence type="ECO:0000256" key="3">
    <source>
        <dbReference type="SAM" id="Coils"/>
    </source>
</evidence>
<proteinExistence type="inferred from homology"/>
<accession>A0ABR2MSU5</accession>
<dbReference type="Proteomes" id="UP001412067">
    <property type="component" value="Unassembled WGS sequence"/>
</dbReference>
<feature type="compositionally biased region" description="Polar residues" evidence="4">
    <location>
        <begin position="40"/>
        <end position="61"/>
    </location>
</feature>
<feature type="region of interest" description="Disordered" evidence="4">
    <location>
        <begin position="1"/>
        <end position="71"/>
    </location>
</feature>
<feature type="compositionally biased region" description="Basic residues" evidence="4">
    <location>
        <begin position="1"/>
        <end position="13"/>
    </location>
</feature>
<feature type="compositionally biased region" description="Polar residues" evidence="4">
    <location>
        <begin position="693"/>
        <end position="712"/>
    </location>
</feature>
<keyword evidence="6" id="KW-1185">Reference proteome</keyword>
<reference evidence="5 6" key="1">
    <citation type="journal article" date="2022" name="Nat. Plants">
        <title>Genomes of leafy and leafless Platanthera orchids illuminate the evolution of mycoheterotrophy.</title>
        <authorList>
            <person name="Li M.H."/>
            <person name="Liu K.W."/>
            <person name="Li Z."/>
            <person name="Lu H.C."/>
            <person name="Ye Q.L."/>
            <person name="Zhang D."/>
            <person name="Wang J.Y."/>
            <person name="Li Y.F."/>
            <person name="Zhong Z.M."/>
            <person name="Liu X."/>
            <person name="Yu X."/>
            <person name="Liu D.K."/>
            <person name="Tu X.D."/>
            <person name="Liu B."/>
            <person name="Hao Y."/>
            <person name="Liao X.Y."/>
            <person name="Jiang Y.T."/>
            <person name="Sun W.H."/>
            <person name="Chen J."/>
            <person name="Chen Y.Q."/>
            <person name="Ai Y."/>
            <person name="Zhai J.W."/>
            <person name="Wu S.S."/>
            <person name="Zhou Z."/>
            <person name="Hsiao Y.Y."/>
            <person name="Wu W.L."/>
            <person name="Chen Y.Y."/>
            <person name="Lin Y.F."/>
            <person name="Hsu J.L."/>
            <person name="Li C.Y."/>
            <person name="Wang Z.W."/>
            <person name="Zhao X."/>
            <person name="Zhong W.Y."/>
            <person name="Ma X.K."/>
            <person name="Ma L."/>
            <person name="Huang J."/>
            <person name="Chen G.Z."/>
            <person name="Huang M.Z."/>
            <person name="Huang L."/>
            <person name="Peng D.H."/>
            <person name="Luo Y.B."/>
            <person name="Zou S.Q."/>
            <person name="Chen S.P."/>
            <person name="Lan S."/>
            <person name="Tsai W.C."/>
            <person name="Van de Peer Y."/>
            <person name="Liu Z.J."/>
        </authorList>
    </citation>
    <scope>NUCLEOTIDE SEQUENCE [LARGE SCALE GENOMIC DNA]</scope>
    <source>
        <strain evidence="5">Lor288</strain>
    </source>
</reference>
<feature type="compositionally biased region" description="Basic and acidic residues" evidence="4">
    <location>
        <begin position="726"/>
        <end position="736"/>
    </location>
</feature>
<comment type="similarity">
    <text evidence="1">Belongs to the FPP family.</text>
</comment>
<evidence type="ECO:0000256" key="1">
    <source>
        <dbReference type="ARBA" id="ARBA00005921"/>
    </source>
</evidence>
<comment type="caution">
    <text evidence="5">The sequence shown here is derived from an EMBL/GenBank/DDBJ whole genome shotgun (WGS) entry which is preliminary data.</text>
</comment>
<dbReference type="InterPro" id="IPR008587">
    <property type="entry name" value="FPP_plant"/>
</dbReference>